<evidence type="ECO:0000313" key="2">
    <source>
        <dbReference type="EMBL" id="PJZ60224.1"/>
    </source>
</evidence>
<keyword evidence="3" id="KW-1185">Reference proteome</keyword>
<dbReference type="EMBL" id="NPDV01000029">
    <property type="protein sequence ID" value="PJZ51300.1"/>
    <property type="molecule type" value="Genomic_DNA"/>
</dbReference>
<organism evidence="1 4">
    <name type="scientific">Leptospira adleri</name>
    <dbReference type="NCBI Taxonomy" id="2023186"/>
    <lineage>
        <taxon>Bacteria</taxon>
        <taxon>Pseudomonadati</taxon>
        <taxon>Spirochaetota</taxon>
        <taxon>Spirochaetia</taxon>
        <taxon>Leptospirales</taxon>
        <taxon>Leptospiraceae</taxon>
        <taxon>Leptospira</taxon>
    </lineage>
</organism>
<dbReference type="EMBL" id="NPDU01000072">
    <property type="protein sequence ID" value="PJZ60224.1"/>
    <property type="molecule type" value="Genomic_DNA"/>
</dbReference>
<reference evidence="3 4" key="1">
    <citation type="submission" date="2017-07" db="EMBL/GenBank/DDBJ databases">
        <title>Leptospira spp. isolated from tropical soils.</title>
        <authorList>
            <person name="Thibeaux R."/>
            <person name="Iraola G."/>
            <person name="Ferres I."/>
            <person name="Bierque E."/>
            <person name="Girault D."/>
            <person name="Soupe-Gilbert M.-E."/>
            <person name="Picardeau M."/>
            <person name="Goarant C."/>
        </authorList>
    </citation>
    <scope>NUCLEOTIDE SEQUENCE [LARGE SCALE GENOMIC DNA]</scope>
    <source>
        <strain evidence="1 4">FH2-B-C1</strain>
        <strain evidence="2 3">FH2-B-D1</strain>
    </source>
</reference>
<dbReference type="Proteomes" id="UP000232149">
    <property type="component" value="Unassembled WGS sequence"/>
</dbReference>
<name>A0A2M9YIG3_9LEPT</name>
<evidence type="ECO:0000313" key="3">
    <source>
        <dbReference type="Proteomes" id="UP000232149"/>
    </source>
</evidence>
<dbReference type="AlphaFoldDB" id="A0A2M9YIG3"/>
<protein>
    <submittedName>
        <fullName evidence="1">Uncharacterized protein</fullName>
    </submittedName>
</protein>
<evidence type="ECO:0000313" key="1">
    <source>
        <dbReference type="EMBL" id="PJZ51300.1"/>
    </source>
</evidence>
<gene>
    <name evidence="2" type="ORF">CH376_19560</name>
    <name evidence="1" type="ORF">CH380_20810</name>
</gene>
<proteinExistence type="predicted"/>
<sequence length="71" mass="8375">MCTLFDDYGFDRFIDHLASESGISSDIILELSKLRNRLNSYVEKETDREILDDPEWQNISEQAKVIISKWH</sequence>
<evidence type="ECO:0000313" key="4">
    <source>
        <dbReference type="Proteomes" id="UP000232188"/>
    </source>
</evidence>
<dbReference type="Proteomes" id="UP000232188">
    <property type="component" value="Unassembled WGS sequence"/>
</dbReference>
<accession>A0A2M9YIG3</accession>
<comment type="caution">
    <text evidence="1">The sequence shown here is derived from an EMBL/GenBank/DDBJ whole genome shotgun (WGS) entry which is preliminary data.</text>
</comment>